<keyword evidence="2" id="KW-1185">Reference proteome</keyword>
<sequence>MVNAKPVITPIKSATSLIDNSAPSDETRYRQIMGALQYLTITRPNIDFATNRLSQSMHDPNDTQLSAGYAIYLGSNIISWKSSRQKSISRSSIEDEYKAIAMPHQKSPGSPISSLNLV</sequence>
<reference evidence="1 2" key="1">
    <citation type="submission" date="2022-01" db="EMBL/GenBank/DDBJ databases">
        <authorList>
            <person name="Xiong W."/>
            <person name="Schranz E."/>
        </authorList>
    </citation>
    <scope>NUCLEOTIDE SEQUENCE [LARGE SCALE GENOMIC DNA]</scope>
</reference>
<comment type="caution">
    <text evidence="1">The sequence shown here is derived from an EMBL/GenBank/DDBJ whole genome shotgun (WGS) entry which is preliminary data.</text>
</comment>
<dbReference type="PANTHER" id="PTHR11439">
    <property type="entry name" value="GAG-POL-RELATED RETROTRANSPOSON"/>
    <property type="match status" value="1"/>
</dbReference>
<dbReference type="Proteomes" id="UP001157418">
    <property type="component" value="Unassembled WGS sequence"/>
</dbReference>
<organism evidence="1 2">
    <name type="scientific">Lactuca virosa</name>
    <dbReference type="NCBI Taxonomy" id="75947"/>
    <lineage>
        <taxon>Eukaryota</taxon>
        <taxon>Viridiplantae</taxon>
        <taxon>Streptophyta</taxon>
        <taxon>Embryophyta</taxon>
        <taxon>Tracheophyta</taxon>
        <taxon>Spermatophyta</taxon>
        <taxon>Magnoliopsida</taxon>
        <taxon>eudicotyledons</taxon>
        <taxon>Gunneridae</taxon>
        <taxon>Pentapetalae</taxon>
        <taxon>asterids</taxon>
        <taxon>campanulids</taxon>
        <taxon>Asterales</taxon>
        <taxon>Asteraceae</taxon>
        <taxon>Cichorioideae</taxon>
        <taxon>Cichorieae</taxon>
        <taxon>Lactucinae</taxon>
        <taxon>Lactuca</taxon>
    </lineage>
</organism>
<dbReference type="AlphaFoldDB" id="A0AAU9PM13"/>
<gene>
    <name evidence="1" type="ORF">LVIROSA_LOCUS36033</name>
</gene>
<proteinExistence type="predicted"/>
<dbReference type="EMBL" id="CAKMRJ010005634">
    <property type="protein sequence ID" value="CAH1450615.1"/>
    <property type="molecule type" value="Genomic_DNA"/>
</dbReference>
<evidence type="ECO:0008006" key="3">
    <source>
        <dbReference type="Google" id="ProtNLM"/>
    </source>
</evidence>
<evidence type="ECO:0000313" key="1">
    <source>
        <dbReference type="EMBL" id="CAH1450615.1"/>
    </source>
</evidence>
<evidence type="ECO:0000313" key="2">
    <source>
        <dbReference type="Proteomes" id="UP001157418"/>
    </source>
</evidence>
<name>A0AAU9PM13_9ASTR</name>
<protein>
    <recommendedName>
        <fullName evidence="3">Mitochondrial protein</fullName>
    </recommendedName>
</protein>
<dbReference type="PANTHER" id="PTHR11439:SF450">
    <property type="entry name" value="REVERSE TRANSCRIPTASE TY1_COPIA-TYPE DOMAIN-CONTAINING PROTEIN"/>
    <property type="match status" value="1"/>
</dbReference>
<accession>A0AAU9PM13</accession>